<evidence type="ECO:0000256" key="6">
    <source>
        <dbReference type="SAM" id="MobiDB-lite"/>
    </source>
</evidence>
<feature type="compositionally biased region" description="Low complexity" evidence="6">
    <location>
        <begin position="228"/>
        <end position="240"/>
    </location>
</feature>
<dbReference type="PANTHER" id="PTHR46481">
    <property type="entry name" value="ZINC FINGER BED DOMAIN-CONTAINING PROTEIN 4"/>
    <property type="match status" value="1"/>
</dbReference>
<evidence type="ECO:0000256" key="3">
    <source>
        <dbReference type="ARBA" id="ARBA00022771"/>
    </source>
</evidence>
<name>A0A9W7IXS1_HIBTR</name>
<dbReference type="GO" id="GO:0005634">
    <property type="term" value="C:nucleus"/>
    <property type="evidence" value="ECO:0007669"/>
    <property type="project" value="UniProtKB-SubCell"/>
</dbReference>
<evidence type="ECO:0000313" key="8">
    <source>
        <dbReference type="Proteomes" id="UP001165190"/>
    </source>
</evidence>
<dbReference type="GO" id="GO:0008270">
    <property type="term" value="F:zinc ion binding"/>
    <property type="evidence" value="ECO:0007669"/>
    <property type="project" value="UniProtKB-KW"/>
</dbReference>
<reference evidence="7" key="1">
    <citation type="submission" date="2023-05" db="EMBL/GenBank/DDBJ databases">
        <title>Genome and transcriptome analyses reveal genes involved in the formation of fine ridges on petal epidermal cells in Hibiscus trionum.</title>
        <authorList>
            <person name="Koshimizu S."/>
            <person name="Masuda S."/>
            <person name="Ishii T."/>
            <person name="Shirasu K."/>
            <person name="Hoshino A."/>
            <person name="Arita M."/>
        </authorList>
    </citation>
    <scope>NUCLEOTIDE SEQUENCE</scope>
    <source>
        <strain evidence="7">Hamamatsu line</strain>
    </source>
</reference>
<keyword evidence="4" id="KW-0862">Zinc</keyword>
<dbReference type="InterPro" id="IPR052035">
    <property type="entry name" value="ZnF_BED_domain_contain"/>
</dbReference>
<keyword evidence="3" id="KW-0863">Zinc-finger</keyword>
<evidence type="ECO:0000256" key="1">
    <source>
        <dbReference type="ARBA" id="ARBA00004123"/>
    </source>
</evidence>
<dbReference type="AlphaFoldDB" id="A0A9W7IXS1"/>
<evidence type="ECO:0000256" key="5">
    <source>
        <dbReference type="ARBA" id="ARBA00023242"/>
    </source>
</evidence>
<organism evidence="7 8">
    <name type="scientific">Hibiscus trionum</name>
    <name type="common">Flower of an hour</name>
    <dbReference type="NCBI Taxonomy" id="183268"/>
    <lineage>
        <taxon>Eukaryota</taxon>
        <taxon>Viridiplantae</taxon>
        <taxon>Streptophyta</taxon>
        <taxon>Embryophyta</taxon>
        <taxon>Tracheophyta</taxon>
        <taxon>Spermatophyta</taxon>
        <taxon>Magnoliopsida</taxon>
        <taxon>eudicotyledons</taxon>
        <taxon>Gunneridae</taxon>
        <taxon>Pentapetalae</taxon>
        <taxon>rosids</taxon>
        <taxon>malvids</taxon>
        <taxon>Malvales</taxon>
        <taxon>Malvaceae</taxon>
        <taxon>Malvoideae</taxon>
        <taxon>Hibiscus</taxon>
    </lineage>
</organism>
<accession>A0A9W7IXS1</accession>
<gene>
    <name evidence="7" type="ORF">HRI_004130300</name>
</gene>
<evidence type="ECO:0000313" key="7">
    <source>
        <dbReference type="EMBL" id="GMJ04611.1"/>
    </source>
</evidence>
<dbReference type="EMBL" id="BSYR01000040">
    <property type="protein sequence ID" value="GMJ04611.1"/>
    <property type="molecule type" value="Genomic_DNA"/>
</dbReference>
<dbReference type="OrthoDB" id="2610923at2759"/>
<dbReference type="Proteomes" id="UP001165190">
    <property type="component" value="Unassembled WGS sequence"/>
</dbReference>
<protein>
    <submittedName>
        <fullName evidence="7">Uncharacterized protein</fullName>
    </submittedName>
</protein>
<sequence length="240" mass="27124">MSTGQQISSTPIGVSRVEKLLVNDNDVIIEEEECNLEAFNPLLDTNTKEAEVENPFQAFKKPRKSKAWDDFLEPELINKQWKEWEIEDKVFTISVDNASANDSCITILKENFATNGRLLCNGKLYHVRCCSVMDHRLKMRAVKIAFPKMFPSHLVKENIGKVKDIMCQLFDEYVRMHSSSCNVEESGECAFPTDVHGDATLSGFSELLQDVFSGETSVPRNDDKQPKEIIIPISSKESTA</sequence>
<dbReference type="PANTHER" id="PTHR46481:SF10">
    <property type="entry name" value="ZINC FINGER BED DOMAIN-CONTAINING PROTEIN 39"/>
    <property type="match status" value="1"/>
</dbReference>
<proteinExistence type="predicted"/>
<feature type="region of interest" description="Disordered" evidence="6">
    <location>
        <begin position="215"/>
        <end position="240"/>
    </location>
</feature>
<keyword evidence="2" id="KW-0479">Metal-binding</keyword>
<keyword evidence="5" id="KW-0539">Nucleus</keyword>
<comment type="caution">
    <text evidence="7">The sequence shown here is derived from an EMBL/GenBank/DDBJ whole genome shotgun (WGS) entry which is preliminary data.</text>
</comment>
<evidence type="ECO:0000256" key="2">
    <source>
        <dbReference type="ARBA" id="ARBA00022723"/>
    </source>
</evidence>
<comment type="subcellular location">
    <subcellularLocation>
        <location evidence="1">Nucleus</location>
    </subcellularLocation>
</comment>
<evidence type="ECO:0000256" key="4">
    <source>
        <dbReference type="ARBA" id="ARBA00022833"/>
    </source>
</evidence>
<keyword evidence="8" id="KW-1185">Reference proteome</keyword>